<organism evidence="2">
    <name type="scientific">Gasterosteus aculeatus</name>
    <name type="common">Three-spined stickleback</name>
    <dbReference type="NCBI Taxonomy" id="69293"/>
    <lineage>
        <taxon>Eukaryota</taxon>
        <taxon>Metazoa</taxon>
        <taxon>Chordata</taxon>
        <taxon>Craniata</taxon>
        <taxon>Vertebrata</taxon>
        <taxon>Euteleostomi</taxon>
        <taxon>Actinopterygii</taxon>
        <taxon>Neopterygii</taxon>
        <taxon>Teleostei</taxon>
        <taxon>Neoteleostei</taxon>
        <taxon>Acanthomorphata</taxon>
        <taxon>Eupercaria</taxon>
        <taxon>Perciformes</taxon>
        <taxon>Cottioidei</taxon>
        <taxon>Gasterosteales</taxon>
        <taxon>Gasterosteidae</taxon>
        <taxon>Gasterosteus</taxon>
    </lineage>
</organism>
<protein>
    <submittedName>
        <fullName evidence="2">Uncharacterized protein</fullName>
    </submittedName>
</protein>
<dbReference type="Ensembl" id="ENSGACT00000003970.1">
    <property type="protein sequence ID" value="ENSGACP00000003956.1"/>
    <property type="gene ID" value="ENSGACG00000003019.1"/>
</dbReference>
<sequence length="112" mass="13121">MSNVELLRTLVKQQLPDNEDGIFELFERTMAGYEEEASRLKEENERLKKLVNAVSNPEFWLHAADVQQLLLVKEPQEWLLSLNQEDPELPNIKEEEPGYPIAAQYHHMKCNM</sequence>
<reference evidence="2" key="2">
    <citation type="submission" date="2024-04" db="UniProtKB">
        <authorList>
            <consortium name="Ensembl"/>
        </authorList>
    </citation>
    <scope>IDENTIFICATION</scope>
</reference>
<keyword evidence="1" id="KW-0175">Coiled coil</keyword>
<name>G3NF55_GASAC</name>
<reference evidence="2" key="1">
    <citation type="submission" date="2006-01" db="EMBL/GenBank/DDBJ databases">
        <authorList>
            <person name="Lindblad-Toh K."/>
            <person name="Mauceli E."/>
            <person name="Grabherr M."/>
            <person name="Chang J.L."/>
            <person name="Lander E.S."/>
        </authorList>
    </citation>
    <scope>NUCLEOTIDE SEQUENCE [LARGE SCALE GENOMIC DNA]</scope>
</reference>
<dbReference type="InParanoid" id="G3NF55"/>
<evidence type="ECO:0000313" key="2">
    <source>
        <dbReference type="Ensembl" id="ENSGACP00000003956.1"/>
    </source>
</evidence>
<dbReference type="STRING" id="69293.ENSGACP00000003956"/>
<dbReference type="AlphaFoldDB" id="G3NF55"/>
<dbReference type="Bgee" id="ENSGACG00000003019">
    <property type="expression patterns" value="Expressed in heart and 13 other cell types or tissues"/>
</dbReference>
<proteinExistence type="predicted"/>
<accession>G3NF55</accession>
<evidence type="ECO:0000256" key="1">
    <source>
        <dbReference type="SAM" id="Coils"/>
    </source>
</evidence>
<feature type="coiled-coil region" evidence="1">
    <location>
        <begin position="23"/>
        <end position="53"/>
    </location>
</feature>